<dbReference type="EMBL" id="JBHSSC010000040">
    <property type="protein sequence ID" value="MFC6181650.1"/>
    <property type="molecule type" value="Genomic_DNA"/>
</dbReference>
<organism evidence="5 6">
    <name type="scientific">Lactiplantibacillus daowaiensis</name>
    <dbReference type="NCBI Taxonomy" id="2559918"/>
    <lineage>
        <taxon>Bacteria</taxon>
        <taxon>Bacillati</taxon>
        <taxon>Bacillota</taxon>
        <taxon>Bacilli</taxon>
        <taxon>Lactobacillales</taxon>
        <taxon>Lactobacillaceae</taxon>
        <taxon>Lactiplantibacillus</taxon>
    </lineage>
</organism>
<dbReference type="Pfam" id="PF06030">
    <property type="entry name" value="WxLIP_PGBD"/>
    <property type="match status" value="1"/>
</dbReference>
<evidence type="ECO:0000256" key="1">
    <source>
        <dbReference type="SAM" id="Phobius"/>
    </source>
</evidence>
<comment type="caution">
    <text evidence="5">The sequence shown here is derived from an EMBL/GenBank/DDBJ whole genome shotgun (WGS) entry which is preliminary data.</text>
</comment>
<feature type="signal peptide" evidence="2">
    <location>
        <begin position="1"/>
        <end position="26"/>
    </location>
</feature>
<evidence type="ECO:0000313" key="6">
    <source>
        <dbReference type="Proteomes" id="UP001596282"/>
    </source>
</evidence>
<dbReference type="InterPro" id="IPR021759">
    <property type="entry name" value="WxLIP_HBD"/>
</dbReference>
<dbReference type="Proteomes" id="UP001596282">
    <property type="component" value="Unassembled WGS sequence"/>
</dbReference>
<reference evidence="6" key="1">
    <citation type="journal article" date="2019" name="Int. J. Syst. Evol. Microbiol.">
        <title>The Global Catalogue of Microorganisms (GCM) 10K type strain sequencing project: providing services to taxonomists for standard genome sequencing and annotation.</title>
        <authorList>
            <consortium name="The Broad Institute Genomics Platform"/>
            <consortium name="The Broad Institute Genome Sequencing Center for Infectious Disease"/>
            <person name="Wu L."/>
            <person name="Ma J."/>
        </authorList>
    </citation>
    <scope>NUCLEOTIDE SEQUENCE [LARGE SCALE GENOMIC DNA]</scope>
    <source>
        <strain evidence="6">CCM 8933</strain>
    </source>
</reference>
<dbReference type="Pfam" id="PF11797">
    <property type="entry name" value="WxLIP_HBD"/>
    <property type="match status" value="1"/>
</dbReference>
<evidence type="ECO:0000259" key="3">
    <source>
        <dbReference type="Pfam" id="PF06030"/>
    </source>
</evidence>
<evidence type="ECO:0000256" key="2">
    <source>
        <dbReference type="SAM" id="SignalP"/>
    </source>
</evidence>
<proteinExistence type="predicted"/>
<name>A0ABW1S2A1_9LACO</name>
<protein>
    <submittedName>
        <fullName evidence="5">DUF916 and DUF3324 domain-containing protein</fullName>
    </submittedName>
</protein>
<feature type="transmembrane region" description="Helical" evidence="1">
    <location>
        <begin position="312"/>
        <end position="334"/>
    </location>
</feature>
<keyword evidence="1" id="KW-1133">Transmembrane helix</keyword>
<evidence type="ECO:0000259" key="4">
    <source>
        <dbReference type="Pfam" id="PF11797"/>
    </source>
</evidence>
<keyword evidence="1" id="KW-0472">Membrane</keyword>
<feature type="domain" description="WxL Interacting Protein host binding" evidence="4">
    <location>
        <begin position="161"/>
        <end position="298"/>
    </location>
</feature>
<feature type="chain" id="PRO_5045378507" evidence="2">
    <location>
        <begin position="27"/>
        <end position="341"/>
    </location>
</feature>
<dbReference type="InterPro" id="IPR010317">
    <property type="entry name" value="WxLIP_PGBD"/>
</dbReference>
<keyword evidence="1" id="KW-0812">Transmembrane</keyword>
<evidence type="ECO:0000313" key="5">
    <source>
        <dbReference type="EMBL" id="MFC6181650.1"/>
    </source>
</evidence>
<feature type="domain" description="WxL Interacting Protein peptidoglycan binding" evidence="3">
    <location>
        <begin position="31"/>
        <end position="148"/>
    </location>
</feature>
<dbReference type="RefSeq" id="WP_171001456.1">
    <property type="nucleotide sequence ID" value="NZ_BJDJ01000010.1"/>
</dbReference>
<keyword evidence="6" id="KW-1185">Reference proteome</keyword>
<keyword evidence="2" id="KW-0732">Signal</keyword>
<gene>
    <name evidence="5" type="ORF">ACFP5Y_10490</name>
</gene>
<sequence>MLKNTPWLVLTALILAWLGFSQPTQASTNHFSVQTELPSNQVNKKVSYFDLKVSPKQNQTIYIKIKNHDKIAHTYTVATNLATTNDNGVIIYNDLRSKPDSSLTFNIADAVAGKQTVQVAAKSTKRIGIKLELPVTPFKGVALGGINIYQQSTNQDDQPKSGLSLQNKFGYVIGLQLREQTKVTVKPDLKLLTVGPRQVNHRNYVNAKLQNPHANLLHGLKVTSYVTKVGSTKQLLKTTKSQLEMAPNSHFNFALGDGTTELTAGNYQLHLKSSAENGAYQWRFTKKFTVTAAKAKQLKQTTLPDTMPPTNWRLIAFLVSIIVLLLALVIWLLIRHRRQST</sequence>
<accession>A0ABW1S2A1</accession>